<keyword evidence="4 7" id="KW-1133">Transmembrane helix</keyword>
<gene>
    <name evidence="9" type="ORF">FJU08_14950</name>
</gene>
<evidence type="ECO:0000259" key="8">
    <source>
        <dbReference type="Pfam" id="PF02687"/>
    </source>
</evidence>
<evidence type="ECO:0000313" key="10">
    <source>
        <dbReference type="Proteomes" id="UP000318801"/>
    </source>
</evidence>
<feature type="transmembrane region" description="Helical" evidence="7">
    <location>
        <begin position="320"/>
        <end position="341"/>
    </location>
</feature>
<comment type="subcellular location">
    <subcellularLocation>
        <location evidence="1">Cell membrane</location>
        <topology evidence="1">Multi-pass membrane protein</topology>
    </subcellularLocation>
</comment>
<feature type="transmembrane region" description="Helical" evidence="7">
    <location>
        <begin position="361"/>
        <end position="381"/>
    </location>
</feature>
<accession>A0A506UBH2</accession>
<comment type="caution">
    <text evidence="9">The sequence shown here is derived from an EMBL/GenBank/DDBJ whole genome shotgun (WGS) entry which is preliminary data.</text>
</comment>
<dbReference type="GO" id="GO:0022857">
    <property type="term" value="F:transmembrane transporter activity"/>
    <property type="evidence" value="ECO:0007669"/>
    <property type="project" value="TreeGrafter"/>
</dbReference>
<dbReference type="EMBL" id="VHLG01000010">
    <property type="protein sequence ID" value="TPW29147.1"/>
    <property type="molecule type" value="Genomic_DNA"/>
</dbReference>
<keyword evidence="10" id="KW-1185">Reference proteome</keyword>
<evidence type="ECO:0000256" key="5">
    <source>
        <dbReference type="ARBA" id="ARBA00023136"/>
    </source>
</evidence>
<keyword evidence="5 7" id="KW-0472">Membrane</keyword>
<keyword evidence="3 7" id="KW-0812">Transmembrane</keyword>
<dbReference type="Pfam" id="PF02687">
    <property type="entry name" value="FtsX"/>
    <property type="match status" value="1"/>
</dbReference>
<feature type="transmembrane region" description="Helical" evidence="7">
    <location>
        <begin position="269"/>
        <end position="292"/>
    </location>
</feature>
<dbReference type="OrthoDB" id="281270at2"/>
<reference evidence="9 10" key="1">
    <citation type="submission" date="2019-06" db="EMBL/GenBank/DDBJ databases">
        <authorList>
            <person name="Li M."/>
        </authorList>
    </citation>
    <scope>NUCLEOTIDE SEQUENCE [LARGE SCALE GENOMIC DNA]</scope>
    <source>
        <strain evidence="9 10">BGMRC2036</strain>
    </source>
</reference>
<dbReference type="PANTHER" id="PTHR30572:SF4">
    <property type="entry name" value="ABC TRANSPORTER PERMEASE YTRF"/>
    <property type="match status" value="1"/>
</dbReference>
<evidence type="ECO:0000256" key="1">
    <source>
        <dbReference type="ARBA" id="ARBA00004651"/>
    </source>
</evidence>
<evidence type="ECO:0000256" key="3">
    <source>
        <dbReference type="ARBA" id="ARBA00022692"/>
    </source>
</evidence>
<evidence type="ECO:0000256" key="2">
    <source>
        <dbReference type="ARBA" id="ARBA00022475"/>
    </source>
</evidence>
<evidence type="ECO:0000256" key="6">
    <source>
        <dbReference type="ARBA" id="ARBA00038076"/>
    </source>
</evidence>
<dbReference type="InterPro" id="IPR003838">
    <property type="entry name" value="ABC3_permease_C"/>
</dbReference>
<dbReference type="PANTHER" id="PTHR30572">
    <property type="entry name" value="MEMBRANE COMPONENT OF TRANSPORTER-RELATED"/>
    <property type="match status" value="1"/>
</dbReference>
<evidence type="ECO:0000256" key="4">
    <source>
        <dbReference type="ARBA" id="ARBA00022989"/>
    </source>
</evidence>
<proteinExistence type="inferred from homology"/>
<protein>
    <submittedName>
        <fullName evidence="9">FtsX-like permease family protein</fullName>
    </submittedName>
</protein>
<keyword evidence="2" id="KW-1003">Cell membrane</keyword>
<evidence type="ECO:0000256" key="7">
    <source>
        <dbReference type="SAM" id="Phobius"/>
    </source>
</evidence>
<feature type="transmembrane region" description="Helical" evidence="7">
    <location>
        <begin position="20"/>
        <end position="40"/>
    </location>
</feature>
<dbReference type="InterPro" id="IPR050250">
    <property type="entry name" value="Macrolide_Exporter_MacB"/>
</dbReference>
<sequence length="398" mass="42217">MLSRFDAIIGRLRAFGLPRLAFAVVTLSMALSGTIANYTLSGNALRHFDLLLELNDAETFVINGAADDVVALTGGRFDAPALAALGPALVQPLLRPGFTVIPFRAFAVSIGDGGAAQLAKVYAVGQGFAARAGLTLKGVAQTGGWRILQDHCLVGVRLAQRIGLDQTMTGLWIDGRYCRIVGEFDAPVRPPFADIADSVVVPFQETSYEQAYTNGFSFLISGPAASHEETRLKALLSLVFDVSRLTIWSAKPIVDQARELKFVASSISVGLSAIILMIGAVSIASLMSFSVTERRREIAIRRTLGATRLRIVIEIVEETLLIASLALVVGIAGGVMLAHVLEQPLSRFFLVAGDGEPVQNVIVIAKAVLGFLLVSLAAGIVPALNAARTDPATVLRES</sequence>
<dbReference type="GO" id="GO:0005886">
    <property type="term" value="C:plasma membrane"/>
    <property type="evidence" value="ECO:0007669"/>
    <property type="project" value="UniProtKB-SubCell"/>
</dbReference>
<dbReference type="RefSeq" id="WP_141149822.1">
    <property type="nucleotide sequence ID" value="NZ_VHLG01000010.1"/>
</dbReference>
<dbReference type="Proteomes" id="UP000318801">
    <property type="component" value="Unassembled WGS sequence"/>
</dbReference>
<comment type="similarity">
    <text evidence="6">Belongs to the ABC-4 integral membrane protein family.</text>
</comment>
<evidence type="ECO:0000313" key="9">
    <source>
        <dbReference type="EMBL" id="TPW29147.1"/>
    </source>
</evidence>
<feature type="domain" description="ABC3 transporter permease C-terminal" evidence="8">
    <location>
        <begin position="271"/>
        <end position="391"/>
    </location>
</feature>
<organism evidence="9 10">
    <name type="scientific">Martelella alba</name>
    <dbReference type="NCBI Taxonomy" id="2590451"/>
    <lineage>
        <taxon>Bacteria</taxon>
        <taxon>Pseudomonadati</taxon>
        <taxon>Pseudomonadota</taxon>
        <taxon>Alphaproteobacteria</taxon>
        <taxon>Hyphomicrobiales</taxon>
        <taxon>Aurantimonadaceae</taxon>
        <taxon>Martelella</taxon>
    </lineage>
</organism>
<name>A0A506UBH2_9HYPH</name>
<dbReference type="AlphaFoldDB" id="A0A506UBH2"/>